<evidence type="ECO:0000256" key="10">
    <source>
        <dbReference type="ARBA" id="ARBA00042933"/>
    </source>
</evidence>
<dbReference type="Pfam" id="PF13480">
    <property type="entry name" value="Acetyltransf_6"/>
    <property type="match status" value="1"/>
</dbReference>
<evidence type="ECO:0000256" key="1">
    <source>
        <dbReference type="ARBA" id="ARBA00004496"/>
    </source>
</evidence>
<keyword evidence="4" id="KW-0133">Cell shape</keyword>
<dbReference type="InterPro" id="IPR003447">
    <property type="entry name" value="FEMABX"/>
</dbReference>
<keyword evidence="3" id="KW-0808">Transferase</keyword>
<dbReference type="InterPro" id="IPR050644">
    <property type="entry name" value="PG_Glycine_Bridge_Synth"/>
</dbReference>
<dbReference type="InterPro" id="IPR016181">
    <property type="entry name" value="Acyl_CoA_acyltransferase"/>
</dbReference>
<keyword evidence="6" id="KW-0012">Acyltransferase</keyword>
<dbReference type="EMBL" id="LGTO01000007">
    <property type="protein sequence ID" value="KNE18793.1"/>
    <property type="molecule type" value="Genomic_DNA"/>
</dbReference>
<evidence type="ECO:0000256" key="7">
    <source>
        <dbReference type="ARBA" id="ARBA00023316"/>
    </source>
</evidence>
<reference evidence="14" key="1">
    <citation type="submission" date="2015-07" db="EMBL/GenBank/DDBJ databases">
        <title>Fjat-10053 dsm26.</title>
        <authorList>
            <person name="Liu B."/>
            <person name="Wang J."/>
            <person name="Zhu Y."/>
            <person name="Liu G."/>
            <person name="Chen Q."/>
            <person name="Chen Z."/>
            <person name="Lan J."/>
            <person name="Che J."/>
            <person name="Ge C."/>
            <person name="Shi H."/>
            <person name="Pan Z."/>
            <person name="Liu X."/>
        </authorList>
    </citation>
    <scope>NUCLEOTIDE SEQUENCE [LARGE SCALE GENOMIC DNA]</scope>
    <source>
        <strain evidence="14">DSM 26</strain>
    </source>
</reference>
<gene>
    <name evidence="13" type="ORF">AFK71_09340</name>
</gene>
<dbReference type="PANTHER" id="PTHR36174:SF1">
    <property type="entry name" value="LIPID II:GLYCINE GLYCYLTRANSFERASE"/>
    <property type="match status" value="1"/>
</dbReference>
<comment type="similarity">
    <text evidence="2">Belongs to the FemABX family.</text>
</comment>
<dbReference type="GeneID" id="66871757"/>
<sequence length="354" mass="41683">MLSLIEASDREKWNKIVKGFRDYDIYYLNEYTNAFKIHGDGEPVLFYYEDSNIKAINVVMLRDIANNINFSDTLSENQYFDITTPYGYGGFLVEGKVTKDSIKQLNNEYIEKCNKRGIISEFVRFHPVLKNSDILEGLYDISELGKTITIKLDSQQQIWTDITSKNRNMIRKAKKSGVLIYWGRDVNLFHKFKVLYNATMDRDNAKDYYYFEKDFYDSILNDLKHNSMIFYALYENRIIAMSIILFSNQQMHYHLSASDITYRHLAPTNLLLYEAACWGCENGHKSFHLGGGIGSKEDNLYKFKKAFNKNHHNVFTIGKKIFNQELYNKLTEIRRENTSDIQDNMYFPKYRAEN</sequence>
<organism evidence="13 14">
    <name type="scientific">Virgibacillus pantothenticus</name>
    <dbReference type="NCBI Taxonomy" id="1473"/>
    <lineage>
        <taxon>Bacteria</taxon>
        <taxon>Bacillati</taxon>
        <taxon>Bacillota</taxon>
        <taxon>Bacilli</taxon>
        <taxon>Bacillales</taxon>
        <taxon>Bacillaceae</taxon>
        <taxon>Virgibacillus</taxon>
    </lineage>
</organism>
<dbReference type="EC" id="2.3.2.16" evidence="8"/>
<evidence type="ECO:0000256" key="3">
    <source>
        <dbReference type="ARBA" id="ARBA00022679"/>
    </source>
</evidence>
<evidence type="ECO:0000256" key="9">
    <source>
        <dbReference type="ARBA" id="ARBA00040679"/>
    </source>
</evidence>
<proteinExistence type="inferred from homology"/>
<dbReference type="OrthoDB" id="9785911at2"/>
<dbReference type="SUPFAM" id="SSF55729">
    <property type="entry name" value="Acyl-CoA N-acyltransferases (Nat)"/>
    <property type="match status" value="1"/>
</dbReference>
<evidence type="ECO:0000256" key="4">
    <source>
        <dbReference type="ARBA" id="ARBA00022960"/>
    </source>
</evidence>
<dbReference type="PROSITE" id="PS51191">
    <property type="entry name" value="FEMABX"/>
    <property type="match status" value="1"/>
</dbReference>
<dbReference type="GO" id="GO:0009252">
    <property type="term" value="P:peptidoglycan biosynthetic process"/>
    <property type="evidence" value="ECO:0007669"/>
    <property type="project" value="UniProtKB-KW"/>
</dbReference>
<name>A0A0L0QKI7_VIRPA</name>
<evidence type="ECO:0000256" key="6">
    <source>
        <dbReference type="ARBA" id="ARBA00023315"/>
    </source>
</evidence>
<protein>
    <recommendedName>
        <fullName evidence="9">Lipid II:glycine glycyltransferase</fullName>
        <ecNumber evidence="8">2.3.2.16</ecNumber>
    </recommendedName>
    <alternativeName>
        <fullName evidence="10">Factor essential for expression of methicillin resistance X</fullName>
    </alternativeName>
</protein>
<dbReference type="Proteomes" id="UP000036780">
    <property type="component" value="Unassembled WGS sequence"/>
</dbReference>
<dbReference type="RefSeq" id="WP_050351281.1">
    <property type="nucleotide sequence ID" value="NZ_CP073011.1"/>
</dbReference>
<keyword evidence="14" id="KW-1185">Reference proteome</keyword>
<dbReference type="PANTHER" id="PTHR36174">
    <property type="entry name" value="LIPID II:GLYCINE GLYCYLTRANSFERASE"/>
    <property type="match status" value="1"/>
</dbReference>
<dbReference type="GO" id="GO:0005737">
    <property type="term" value="C:cytoplasm"/>
    <property type="evidence" value="ECO:0007669"/>
    <property type="project" value="UniProtKB-SubCell"/>
</dbReference>
<evidence type="ECO:0000256" key="11">
    <source>
        <dbReference type="ARBA" id="ARBA00048654"/>
    </source>
</evidence>
<dbReference type="GO" id="GO:0008360">
    <property type="term" value="P:regulation of cell shape"/>
    <property type="evidence" value="ECO:0007669"/>
    <property type="project" value="UniProtKB-KW"/>
</dbReference>
<dbReference type="Gene3D" id="3.40.630.30">
    <property type="match status" value="1"/>
</dbReference>
<evidence type="ECO:0000313" key="13">
    <source>
        <dbReference type="EMBL" id="KNE18793.1"/>
    </source>
</evidence>
<evidence type="ECO:0000256" key="2">
    <source>
        <dbReference type="ARBA" id="ARBA00009943"/>
    </source>
</evidence>
<dbReference type="PATRIC" id="fig|1473.5.peg.337"/>
<comment type="catalytic activity">
    <reaction evidence="11">
        <text>beta-D-GlcNAc-(1-&gt;4)-Mur2Ac(oyl-L-Ala-D-isoglutaminyl-L-Lys-D-Ala-D-Ala)-di-trans,octa-cis-undecaprenyl diphosphate + glycyl-tRNA(Gly) = beta-D-GlcNAc-(1-&gt;4)-Mur2Ac(oyl-L-Ala-D-isoglutaminyl-L-Lys-(N(6)-Gly)-D-Ala-D-Ala)-di-trans,octa-cis-undecaprenyl diphosphate + tRNA(Gly) + H(+)</text>
        <dbReference type="Rhea" id="RHEA:30435"/>
        <dbReference type="Rhea" id="RHEA-COMP:9664"/>
        <dbReference type="Rhea" id="RHEA-COMP:9683"/>
        <dbReference type="ChEBI" id="CHEBI:15378"/>
        <dbReference type="ChEBI" id="CHEBI:62233"/>
        <dbReference type="ChEBI" id="CHEBI:62234"/>
        <dbReference type="ChEBI" id="CHEBI:78442"/>
        <dbReference type="ChEBI" id="CHEBI:78522"/>
        <dbReference type="EC" id="2.3.2.16"/>
    </reaction>
</comment>
<evidence type="ECO:0000256" key="8">
    <source>
        <dbReference type="ARBA" id="ARBA00039074"/>
    </source>
</evidence>
<accession>A0A0L0QKI7</accession>
<evidence type="ECO:0000256" key="5">
    <source>
        <dbReference type="ARBA" id="ARBA00022984"/>
    </source>
</evidence>
<keyword evidence="7" id="KW-0961">Cell wall biogenesis/degradation</keyword>
<dbReference type="InterPro" id="IPR038740">
    <property type="entry name" value="BioF2-like_GNAT_dom"/>
</dbReference>
<dbReference type="GO" id="GO:0071555">
    <property type="term" value="P:cell wall organization"/>
    <property type="evidence" value="ECO:0007669"/>
    <property type="project" value="UniProtKB-KW"/>
</dbReference>
<evidence type="ECO:0000259" key="12">
    <source>
        <dbReference type="Pfam" id="PF13480"/>
    </source>
</evidence>
<evidence type="ECO:0000313" key="14">
    <source>
        <dbReference type="Proteomes" id="UP000036780"/>
    </source>
</evidence>
<dbReference type="AlphaFoldDB" id="A0A0L0QKI7"/>
<comment type="caution">
    <text evidence="13">The sequence shown here is derived from an EMBL/GenBank/DDBJ whole genome shotgun (WGS) entry which is preliminary data.</text>
</comment>
<comment type="subcellular location">
    <subcellularLocation>
        <location evidence="1">Cytoplasm</location>
    </subcellularLocation>
</comment>
<keyword evidence="5" id="KW-0573">Peptidoglycan synthesis</keyword>
<dbReference type="GO" id="GO:0016755">
    <property type="term" value="F:aminoacyltransferase activity"/>
    <property type="evidence" value="ECO:0007669"/>
    <property type="project" value="InterPro"/>
</dbReference>
<feature type="domain" description="BioF2-like acetyltransferase" evidence="12">
    <location>
        <begin position="167"/>
        <end position="292"/>
    </location>
</feature>